<accession>A0A5N5PIQ9</accession>
<dbReference type="EMBL" id="VFJC01000005">
    <property type="protein sequence ID" value="KAB5579512.1"/>
    <property type="molecule type" value="Genomic_DNA"/>
</dbReference>
<dbReference type="AlphaFoldDB" id="A0A5N5PIQ9"/>
<evidence type="ECO:0000313" key="2">
    <source>
        <dbReference type="EMBL" id="KAB5579512.1"/>
    </source>
</evidence>
<organism evidence="2 3">
    <name type="scientific">Pangasianodon hypophthalmus</name>
    <name type="common">Striped catfish</name>
    <name type="synonym">Helicophagus hypophthalmus</name>
    <dbReference type="NCBI Taxonomy" id="310915"/>
    <lineage>
        <taxon>Eukaryota</taxon>
        <taxon>Metazoa</taxon>
        <taxon>Chordata</taxon>
        <taxon>Craniata</taxon>
        <taxon>Vertebrata</taxon>
        <taxon>Euteleostomi</taxon>
        <taxon>Actinopterygii</taxon>
        <taxon>Neopterygii</taxon>
        <taxon>Teleostei</taxon>
        <taxon>Ostariophysi</taxon>
        <taxon>Siluriformes</taxon>
        <taxon>Pangasiidae</taxon>
        <taxon>Pangasianodon</taxon>
    </lineage>
</organism>
<feature type="coiled-coil region" evidence="1">
    <location>
        <begin position="27"/>
        <end position="103"/>
    </location>
</feature>
<evidence type="ECO:0000256" key="1">
    <source>
        <dbReference type="SAM" id="Coils"/>
    </source>
</evidence>
<comment type="caution">
    <text evidence="2">The sequence shown here is derived from an EMBL/GenBank/DDBJ whole genome shotgun (WGS) entry which is preliminary data.</text>
</comment>
<sequence>MQPSTEETDSERFKLLYKEKCAVEQVCAEKQELIVSLEKRINELNETLQEAGESYMEKLAEVQNLQNRLNYQERETEHLQRELTERELELRGVKDDLAKLTRDSVGQSRPKRGLLVNIKESMSSPSSGNLCRTIRKSVRTTTSLRKKPN</sequence>
<name>A0A5N5PIQ9_PANHP</name>
<dbReference type="Proteomes" id="UP000327468">
    <property type="component" value="Chromosome 4"/>
</dbReference>
<proteinExistence type="predicted"/>
<protein>
    <submittedName>
        <fullName evidence="2">Uncharacterized protein</fullName>
    </submittedName>
</protein>
<keyword evidence="3" id="KW-1185">Reference proteome</keyword>
<evidence type="ECO:0000313" key="3">
    <source>
        <dbReference type="Proteomes" id="UP000327468"/>
    </source>
</evidence>
<reference evidence="2 3" key="1">
    <citation type="submission" date="2019-06" db="EMBL/GenBank/DDBJ databases">
        <title>A chromosome-scale genome assembly of the striped catfish, Pangasianodon hypophthalmus.</title>
        <authorList>
            <person name="Wen M."/>
            <person name="Zahm M."/>
            <person name="Roques C."/>
            <person name="Cabau C."/>
            <person name="Klopp C."/>
            <person name="Donnadieu C."/>
            <person name="Jouanno E."/>
            <person name="Avarre J.-C."/>
            <person name="Campet M."/>
            <person name="Ha T.T.T."/>
            <person name="Dugue R."/>
            <person name="Lampietro C."/>
            <person name="Louis A."/>
            <person name="Herpin A."/>
            <person name="Echchiki A."/>
            <person name="Berthelot C."/>
            <person name="Parey E."/>
            <person name="Roest-Crollius H."/>
            <person name="Braasch I."/>
            <person name="Postlethwait J."/>
            <person name="Bobe J."/>
            <person name="Montfort J."/>
            <person name="Bouchez O."/>
            <person name="Begum T."/>
            <person name="Schartl M."/>
            <person name="Guiguen Y."/>
        </authorList>
    </citation>
    <scope>NUCLEOTIDE SEQUENCE [LARGE SCALE GENOMIC DNA]</scope>
    <source>
        <strain evidence="2 3">Indonesia</strain>
        <tissue evidence="2">Blood</tissue>
    </source>
</reference>
<gene>
    <name evidence="2" type="ORF">PHYPO_G00195890</name>
</gene>
<keyword evidence="1" id="KW-0175">Coiled coil</keyword>